<organism evidence="2 3">
    <name type="scientific">Nitrosococcus oceani C-27</name>
    <dbReference type="NCBI Taxonomy" id="314279"/>
    <lineage>
        <taxon>Bacteria</taxon>
        <taxon>Pseudomonadati</taxon>
        <taxon>Pseudomonadota</taxon>
        <taxon>Gammaproteobacteria</taxon>
        <taxon>Chromatiales</taxon>
        <taxon>Chromatiaceae</taxon>
        <taxon>Nitrosococcus</taxon>
    </lineage>
</organism>
<sequence length="227" mass="23980">MIIRLMLSQVRTGIFAMLMLAVFTNPAFGGLIQVDMGATGQDVQAGWFPLTESGGPVAIAADFAAVGTDIIFSSTLDEFQDRGNIAGPLADVIEDFAFERPGPTSLTFSNLAAGLYTLTGYHNDFSFPGQFRFSATAVNGALASDILGAQDIISGTTTPVTSVITFTADGSTDVDVVYTATRLGSVFNGFELERIPATAVPEPTTLALLGLGLAGIRFCRRRNRRPV</sequence>
<dbReference type="Pfam" id="PF07589">
    <property type="entry name" value="PEP-CTERM"/>
    <property type="match status" value="1"/>
</dbReference>
<evidence type="ECO:0000313" key="3">
    <source>
        <dbReference type="Proteomes" id="UP000028839"/>
    </source>
</evidence>
<accession>A0A0E2Z645</accession>
<evidence type="ECO:0000313" key="2">
    <source>
        <dbReference type="EMBL" id="KFI20816.1"/>
    </source>
</evidence>
<dbReference type="Proteomes" id="UP000028839">
    <property type="component" value="Unassembled WGS sequence"/>
</dbReference>
<evidence type="ECO:0000259" key="1">
    <source>
        <dbReference type="Pfam" id="PF07589"/>
    </source>
</evidence>
<gene>
    <name evidence="2" type="ORF">IB75_01085</name>
</gene>
<dbReference type="HOGENOM" id="CLU_1218714_0_0_6"/>
<reference evidence="2 3" key="1">
    <citation type="submission" date="2014-07" db="EMBL/GenBank/DDBJ databases">
        <title>Comparative analysis of Nitrosococcus oceani genome inventories of strains from Pacific and Atlantic gyres.</title>
        <authorList>
            <person name="Lim C.K."/>
            <person name="Wang L."/>
            <person name="Sayavedra-Soto L.A."/>
            <person name="Klotz M.G."/>
        </authorList>
    </citation>
    <scope>NUCLEOTIDE SEQUENCE [LARGE SCALE GENOMIC DNA]</scope>
    <source>
        <strain evidence="2 3">C-27</strain>
    </source>
</reference>
<protein>
    <recommendedName>
        <fullName evidence="1">Ice-binding protein C-terminal domain-containing protein</fullName>
    </recommendedName>
</protein>
<name>A0A0E2Z645_9GAMM</name>
<dbReference type="OrthoDB" id="9992109at2"/>
<dbReference type="InterPro" id="IPR013424">
    <property type="entry name" value="Ice-binding_C"/>
</dbReference>
<comment type="caution">
    <text evidence="2">The sequence shown here is derived from an EMBL/GenBank/DDBJ whole genome shotgun (WGS) entry which is preliminary data.</text>
</comment>
<dbReference type="AlphaFoldDB" id="A0A0E2Z645"/>
<dbReference type="NCBIfam" id="TIGR02595">
    <property type="entry name" value="PEP_CTERM"/>
    <property type="match status" value="1"/>
</dbReference>
<proteinExistence type="predicted"/>
<feature type="domain" description="Ice-binding protein C-terminal" evidence="1">
    <location>
        <begin position="199"/>
        <end position="221"/>
    </location>
</feature>
<dbReference type="EMBL" id="JPGN01000008">
    <property type="protein sequence ID" value="KFI20816.1"/>
    <property type="molecule type" value="Genomic_DNA"/>
</dbReference>